<keyword evidence="4" id="KW-1185">Reference proteome</keyword>
<evidence type="ECO:0000313" key="3">
    <source>
        <dbReference type="EMBL" id="MBU8542996.1"/>
    </source>
</evidence>
<evidence type="ECO:0000313" key="4">
    <source>
        <dbReference type="Proteomes" id="UP000689967"/>
    </source>
</evidence>
<reference evidence="3 4" key="1">
    <citation type="submission" date="2021-01" db="EMBL/GenBank/DDBJ databases">
        <title>Roseomonas sp. nov, a bacterium isolated from an oil production mixture in Yumen Oilfield.</title>
        <authorList>
            <person name="Wu D."/>
        </authorList>
    </citation>
    <scope>NUCLEOTIDE SEQUENCE [LARGE SCALE GENOMIC DNA]</scope>
    <source>
        <strain evidence="3 4">ROY-5-3</strain>
    </source>
</reference>
<comment type="caution">
    <text evidence="3">The sequence shown here is derived from an EMBL/GenBank/DDBJ whole genome shotgun (WGS) entry which is preliminary data.</text>
</comment>
<feature type="transmembrane region" description="Helical" evidence="2">
    <location>
        <begin position="76"/>
        <end position="93"/>
    </location>
</feature>
<sequence>MSSEPDSNPPDSPLGRIFASGRVSRPPEMAQEQAIAALEEEVQALKDGRLEERFCWILVSVILFNTTIFANTQTTGVPLAIVFLQIILLSVLARKCGMEYIVRFLDRIVDGWVKRGPSEKS</sequence>
<proteinExistence type="predicted"/>
<keyword evidence="2" id="KW-0812">Transmembrane</keyword>
<protein>
    <submittedName>
        <fullName evidence="3">Uncharacterized protein</fullName>
    </submittedName>
</protein>
<accession>A0ABS6H665</accession>
<evidence type="ECO:0000256" key="1">
    <source>
        <dbReference type="SAM" id="MobiDB-lite"/>
    </source>
</evidence>
<dbReference type="Proteomes" id="UP000689967">
    <property type="component" value="Unassembled WGS sequence"/>
</dbReference>
<keyword evidence="2" id="KW-1133">Transmembrane helix</keyword>
<dbReference type="EMBL" id="JAERQM010000001">
    <property type="protein sequence ID" value="MBU8542996.1"/>
    <property type="molecule type" value="Genomic_DNA"/>
</dbReference>
<organism evidence="3 4">
    <name type="scientific">Falsiroseomonas oleicola</name>
    <dbReference type="NCBI Taxonomy" id="2801474"/>
    <lineage>
        <taxon>Bacteria</taxon>
        <taxon>Pseudomonadati</taxon>
        <taxon>Pseudomonadota</taxon>
        <taxon>Alphaproteobacteria</taxon>
        <taxon>Acetobacterales</taxon>
        <taxon>Roseomonadaceae</taxon>
        <taxon>Falsiroseomonas</taxon>
    </lineage>
</organism>
<dbReference type="RefSeq" id="WP_216873287.1">
    <property type="nucleotide sequence ID" value="NZ_JAERQM010000001.1"/>
</dbReference>
<keyword evidence="2" id="KW-0472">Membrane</keyword>
<name>A0ABS6H665_9PROT</name>
<feature type="region of interest" description="Disordered" evidence="1">
    <location>
        <begin position="1"/>
        <end position="20"/>
    </location>
</feature>
<gene>
    <name evidence="3" type="ORF">JJQ90_04730</name>
</gene>
<evidence type="ECO:0000256" key="2">
    <source>
        <dbReference type="SAM" id="Phobius"/>
    </source>
</evidence>